<evidence type="ECO:0000313" key="17">
    <source>
        <dbReference type="Proteomes" id="UP000440732"/>
    </source>
</evidence>
<protein>
    <recommendedName>
        <fullName evidence="23">RxLR effector protein</fullName>
    </recommendedName>
</protein>
<dbReference type="EMBL" id="QXGB01001590">
    <property type="protein sequence ID" value="KAE9188375.1"/>
    <property type="molecule type" value="Genomic_DNA"/>
</dbReference>
<dbReference type="EMBL" id="QXGC01001634">
    <property type="protein sequence ID" value="KAE9199001.1"/>
    <property type="molecule type" value="Genomic_DNA"/>
</dbReference>
<dbReference type="Proteomes" id="UP000440367">
    <property type="component" value="Unassembled WGS sequence"/>
</dbReference>
<dbReference type="EMBL" id="QXFX01001840">
    <property type="protein sequence ID" value="KAE9084030.1"/>
    <property type="molecule type" value="Genomic_DNA"/>
</dbReference>
<evidence type="ECO:0000313" key="18">
    <source>
        <dbReference type="Proteomes" id="UP000441208"/>
    </source>
</evidence>
<proteinExistence type="predicted"/>
<dbReference type="AlphaFoldDB" id="A0A6A3WNY3"/>
<evidence type="ECO:0000256" key="2">
    <source>
        <dbReference type="SAM" id="SignalP"/>
    </source>
</evidence>
<accession>A0A6A3WNY3</accession>
<evidence type="ECO:0000256" key="1">
    <source>
        <dbReference type="SAM" id="MobiDB-lite"/>
    </source>
</evidence>
<evidence type="ECO:0008006" key="23">
    <source>
        <dbReference type="Google" id="ProtNLM"/>
    </source>
</evidence>
<evidence type="ECO:0000313" key="20">
    <source>
        <dbReference type="Proteomes" id="UP000476176"/>
    </source>
</evidence>
<organism evidence="8 14">
    <name type="scientific">Phytophthora fragariae</name>
    <dbReference type="NCBI Taxonomy" id="53985"/>
    <lineage>
        <taxon>Eukaryota</taxon>
        <taxon>Sar</taxon>
        <taxon>Stramenopiles</taxon>
        <taxon>Oomycota</taxon>
        <taxon>Peronosporomycetes</taxon>
        <taxon>Peronosporales</taxon>
        <taxon>Peronosporaceae</taxon>
        <taxon>Phytophthora</taxon>
    </lineage>
</organism>
<evidence type="ECO:0000313" key="6">
    <source>
        <dbReference type="EMBL" id="KAE9084174.1"/>
    </source>
</evidence>
<dbReference type="EMBL" id="QXFY01001760">
    <property type="protein sequence ID" value="KAE9310094.1"/>
    <property type="molecule type" value="Genomic_DNA"/>
</dbReference>
<gene>
    <name evidence="11" type="ORF">PF001_g20346</name>
    <name evidence="10" type="ORF">PF002_g21887</name>
    <name evidence="9" type="ORF">PF004_g19389</name>
    <name evidence="8" type="ORF">PF005_g20083</name>
    <name evidence="7" type="ORF">PF006_g20039</name>
    <name evidence="6" type="ORF">PF007_g21618</name>
    <name evidence="12" type="ORF">PF008_g20542</name>
    <name evidence="3" type="ORF">PF009_g22005</name>
    <name evidence="5" type="ORF">PF010_g20997</name>
    <name evidence="4" type="ORF">PF011_g19831</name>
</gene>
<dbReference type="Proteomes" id="UP000440732">
    <property type="component" value="Unassembled WGS sequence"/>
</dbReference>
<evidence type="ECO:0000313" key="13">
    <source>
        <dbReference type="Proteomes" id="UP000429523"/>
    </source>
</evidence>
<name>A0A6A3WNY3_9STRA</name>
<evidence type="ECO:0000313" key="21">
    <source>
        <dbReference type="Proteomes" id="UP000486351"/>
    </source>
</evidence>
<dbReference type="OrthoDB" id="10405831at2759"/>
<dbReference type="Proteomes" id="UP000429523">
    <property type="component" value="Unassembled WGS sequence"/>
</dbReference>
<evidence type="ECO:0000313" key="3">
    <source>
        <dbReference type="EMBL" id="KAE8927834.1"/>
    </source>
</evidence>
<feature type="chain" id="PRO_5036166514" description="RxLR effector protein" evidence="2">
    <location>
        <begin position="17"/>
        <end position="56"/>
    </location>
</feature>
<dbReference type="Proteomes" id="UP000476176">
    <property type="component" value="Unassembled WGS sequence"/>
</dbReference>
<evidence type="ECO:0000313" key="9">
    <source>
        <dbReference type="EMBL" id="KAE9199001.1"/>
    </source>
</evidence>
<feature type="region of interest" description="Disordered" evidence="1">
    <location>
        <begin position="27"/>
        <end position="56"/>
    </location>
</feature>
<dbReference type="EMBL" id="QXFZ01001843">
    <property type="protein sequence ID" value="KAE9084174.1"/>
    <property type="molecule type" value="Genomic_DNA"/>
</dbReference>
<dbReference type="Proteomes" id="UP000460718">
    <property type="component" value="Unassembled WGS sequence"/>
</dbReference>
<evidence type="ECO:0000313" key="12">
    <source>
        <dbReference type="EMBL" id="KAE9310094.1"/>
    </source>
</evidence>
<evidence type="ECO:0000313" key="22">
    <source>
        <dbReference type="Proteomes" id="UP000488956"/>
    </source>
</evidence>
<evidence type="ECO:0000313" key="16">
    <source>
        <dbReference type="Proteomes" id="UP000440367"/>
    </source>
</evidence>
<comment type="caution">
    <text evidence="8">The sequence shown here is derived from an EMBL/GenBank/DDBJ whole genome shotgun (WGS) entry which is preliminary data.</text>
</comment>
<evidence type="ECO:0000313" key="4">
    <source>
        <dbReference type="EMBL" id="KAE8986844.1"/>
    </source>
</evidence>
<dbReference type="EMBL" id="QXGE01001744">
    <property type="protein sequence ID" value="KAE9288795.1"/>
    <property type="molecule type" value="Genomic_DNA"/>
</dbReference>
<dbReference type="Proteomes" id="UP000433483">
    <property type="component" value="Unassembled WGS sequence"/>
</dbReference>
<evidence type="ECO:0000313" key="15">
    <source>
        <dbReference type="Proteomes" id="UP000437068"/>
    </source>
</evidence>
<evidence type="ECO:0000313" key="7">
    <source>
        <dbReference type="EMBL" id="KAE9112178.1"/>
    </source>
</evidence>
<sequence>MAFLCAFRTLMSSAAADTDAVTAFRPLMTDAHTEQQPRRTSTTGATTSHQMHGAQQ</sequence>
<feature type="compositionally biased region" description="Polar residues" evidence="1">
    <location>
        <begin position="38"/>
        <end position="56"/>
    </location>
</feature>
<dbReference type="EMBL" id="QXFW01001711">
    <property type="protein sequence ID" value="KAE8986844.1"/>
    <property type="molecule type" value="Genomic_DNA"/>
</dbReference>
<dbReference type="EMBL" id="QXGD01001725">
    <property type="protein sequence ID" value="KAE9200242.1"/>
    <property type="molecule type" value="Genomic_DNA"/>
</dbReference>
<feature type="signal peptide" evidence="2">
    <location>
        <begin position="1"/>
        <end position="16"/>
    </location>
</feature>
<dbReference type="EMBL" id="QXGA01001716">
    <property type="protein sequence ID" value="KAE9112178.1"/>
    <property type="molecule type" value="Genomic_DNA"/>
</dbReference>
<dbReference type="Proteomes" id="UP000441208">
    <property type="component" value="Unassembled WGS sequence"/>
</dbReference>
<dbReference type="EMBL" id="QXGF01001782">
    <property type="protein sequence ID" value="KAE8927834.1"/>
    <property type="molecule type" value="Genomic_DNA"/>
</dbReference>
<reference evidence="13 14" key="1">
    <citation type="submission" date="2018-08" db="EMBL/GenBank/DDBJ databases">
        <title>Genomic investigation of the strawberry pathogen Phytophthora fragariae indicates pathogenicity is determined by transcriptional variation in three key races.</title>
        <authorList>
            <person name="Adams T.M."/>
            <person name="Armitage A.D."/>
            <person name="Sobczyk M.K."/>
            <person name="Bates H.J."/>
            <person name="Dunwell J.M."/>
            <person name="Nellist C.F."/>
            <person name="Harrison R.J."/>
        </authorList>
    </citation>
    <scope>NUCLEOTIDE SEQUENCE [LARGE SCALE GENOMIC DNA]</scope>
    <source>
        <strain evidence="11 15">A4</strain>
        <strain evidence="10 16">BC-1</strain>
        <strain evidence="9 20">BC-23</strain>
        <strain evidence="8 14">NOV-27</strain>
        <strain evidence="7 17">NOV-5</strain>
        <strain evidence="6 18">NOV-71</strain>
        <strain evidence="12 21">NOV-77</strain>
        <strain evidence="3 13">NOV-9</strain>
        <strain evidence="5 22">ONT-3</strain>
        <strain evidence="4 19">SCRP245</strain>
    </source>
</reference>
<dbReference type="Proteomes" id="UP000437068">
    <property type="component" value="Unassembled WGS sequence"/>
</dbReference>
<evidence type="ECO:0000313" key="8">
    <source>
        <dbReference type="EMBL" id="KAE9188375.1"/>
    </source>
</evidence>
<evidence type="ECO:0000313" key="14">
    <source>
        <dbReference type="Proteomes" id="UP000433483"/>
    </source>
</evidence>
<dbReference type="Proteomes" id="UP000488956">
    <property type="component" value="Unassembled WGS sequence"/>
</dbReference>
<evidence type="ECO:0000313" key="11">
    <source>
        <dbReference type="EMBL" id="KAE9288795.1"/>
    </source>
</evidence>
<evidence type="ECO:0000313" key="5">
    <source>
        <dbReference type="EMBL" id="KAE9084030.1"/>
    </source>
</evidence>
<keyword evidence="2" id="KW-0732">Signal</keyword>
<dbReference type="Proteomes" id="UP000486351">
    <property type="component" value="Unassembled WGS sequence"/>
</dbReference>
<evidence type="ECO:0000313" key="19">
    <source>
        <dbReference type="Proteomes" id="UP000460718"/>
    </source>
</evidence>
<evidence type="ECO:0000313" key="10">
    <source>
        <dbReference type="EMBL" id="KAE9200242.1"/>
    </source>
</evidence>
<keyword evidence="14" id="KW-1185">Reference proteome</keyword>